<reference evidence="11 12" key="1">
    <citation type="submission" date="2016-06" db="EMBL/GenBank/DDBJ databases">
        <title>Evolution of pathogenesis and genome organization in the Tremellales.</title>
        <authorList>
            <person name="Cuomo C."/>
            <person name="Litvintseva A."/>
            <person name="Heitman J."/>
            <person name="Chen Y."/>
            <person name="Sun S."/>
            <person name="Springer D."/>
            <person name="Dromer F."/>
            <person name="Young S."/>
            <person name="Zeng Q."/>
            <person name="Chapman S."/>
            <person name="Gujja S."/>
            <person name="Saif S."/>
            <person name="Birren B."/>
        </authorList>
    </citation>
    <scope>NUCLEOTIDE SEQUENCE [LARGE SCALE GENOMIC DNA]</scope>
    <source>
        <strain evidence="11 12">ATCC 28783</strain>
    </source>
</reference>
<evidence type="ECO:0000256" key="5">
    <source>
        <dbReference type="ARBA" id="ARBA00022490"/>
    </source>
</evidence>
<evidence type="ECO:0000256" key="7">
    <source>
        <dbReference type="ARBA" id="ARBA00023135"/>
    </source>
</evidence>
<evidence type="ECO:0000256" key="6">
    <source>
        <dbReference type="ARBA" id="ARBA00022824"/>
    </source>
</evidence>
<feature type="domain" description="Signal recognition particle SRP72 subunit RNA-binding" evidence="10">
    <location>
        <begin position="211"/>
        <end position="259"/>
    </location>
</feature>
<feature type="compositionally biased region" description="Basic and acidic residues" evidence="9">
    <location>
        <begin position="242"/>
        <end position="251"/>
    </location>
</feature>
<evidence type="ECO:0000256" key="3">
    <source>
        <dbReference type="ARBA" id="ARBA00007676"/>
    </source>
</evidence>
<dbReference type="Proteomes" id="UP000289152">
    <property type="component" value="Unassembled WGS sequence"/>
</dbReference>
<dbReference type="PANTHER" id="PTHR14094">
    <property type="entry name" value="SIGNAL RECOGNITION PARTICLE 72"/>
    <property type="match status" value="1"/>
</dbReference>
<evidence type="ECO:0000313" key="12">
    <source>
        <dbReference type="Proteomes" id="UP000289152"/>
    </source>
</evidence>
<dbReference type="Pfam" id="PF08492">
    <property type="entry name" value="SRP72"/>
    <property type="match status" value="1"/>
</dbReference>
<accession>A0A4Q1BRJ2</accession>
<evidence type="ECO:0000256" key="9">
    <source>
        <dbReference type="SAM" id="MobiDB-lite"/>
    </source>
</evidence>
<dbReference type="GO" id="GO:0005783">
    <property type="term" value="C:endoplasmic reticulum"/>
    <property type="evidence" value="ECO:0007669"/>
    <property type="project" value="UniProtKB-SubCell"/>
</dbReference>
<evidence type="ECO:0000256" key="2">
    <source>
        <dbReference type="ARBA" id="ARBA00004496"/>
    </source>
</evidence>
<feature type="region of interest" description="Disordered" evidence="9">
    <location>
        <begin position="201"/>
        <end position="303"/>
    </location>
</feature>
<comment type="similarity">
    <text evidence="3">Belongs to the SRP72 family.</text>
</comment>
<keyword evidence="5" id="KW-0963">Cytoplasm</keyword>
<dbReference type="STRING" id="5217.A0A4Q1BRJ2"/>
<dbReference type="InterPro" id="IPR011990">
    <property type="entry name" value="TPR-like_helical_dom_sf"/>
</dbReference>
<dbReference type="Gene3D" id="1.25.40.10">
    <property type="entry name" value="Tetratricopeptide repeat domain"/>
    <property type="match status" value="1"/>
</dbReference>
<comment type="subcellular location">
    <subcellularLocation>
        <location evidence="2">Cytoplasm</location>
    </subcellularLocation>
    <subcellularLocation>
        <location evidence="1">Endoplasmic reticulum</location>
    </subcellularLocation>
</comment>
<keyword evidence="12" id="KW-1185">Reference proteome</keyword>
<comment type="caution">
    <text evidence="11">The sequence shown here is derived from an EMBL/GenBank/DDBJ whole genome shotgun (WGS) entry which is preliminary data.</text>
</comment>
<proteinExistence type="inferred from homology"/>
<dbReference type="OrthoDB" id="5421607at2759"/>
<dbReference type="AlphaFoldDB" id="A0A4Q1BRJ2"/>
<dbReference type="GO" id="GO:0008312">
    <property type="term" value="F:7S RNA binding"/>
    <property type="evidence" value="ECO:0007669"/>
    <property type="project" value="InterPro"/>
</dbReference>
<keyword evidence="7" id="KW-0733">Signal recognition particle</keyword>
<dbReference type="EMBL" id="SDIL01000016">
    <property type="protein sequence ID" value="RXK40591.1"/>
    <property type="molecule type" value="Genomic_DNA"/>
</dbReference>
<feature type="compositionally biased region" description="Basic residues" evidence="9">
    <location>
        <begin position="224"/>
        <end position="234"/>
    </location>
</feature>
<evidence type="ECO:0000256" key="1">
    <source>
        <dbReference type="ARBA" id="ARBA00004240"/>
    </source>
</evidence>
<dbReference type="GO" id="GO:0043022">
    <property type="term" value="F:ribosome binding"/>
    <property type="evidence" value="ECO:0007669"/>
    <property type="project" value="TreeGrafter"/>
</dbReference>
<gene>
    <name evidence="11" type="ORF">M231_02046</name>
</gene>
<dbReference type="PANTHER" id="PTHR14094:SF9">
    <property type="entry name" value="SIGNAL RECOGNITION PARTICLE SUBUNIT SRP72"/>
    <property type="match status" value="1"/>
</dbReference>
<evidence type="ECO:0000313" key="11">
    <source>
        <dbReference type="EMBL" id="RXK40591.1"/>
    </source>
</evidence>
<dbReference type="GO" id="GO:0006614">
    <property type="term" value="P:SRP-dependent cotranslational protein targeting to membrane"/>
    <property type="evidence" value="ECO:0007669"/>
    <property type="project" value="InterPro"/>
</dbReference>
<keyword evidence="6" id="KW-0256">Endoplasmic reticulum</keyword>
<dbReference type="InterPro" id="IPR026270">
    <property type="entry name" value="SRP72"/>
</dbReference>
<evidence type="ECO:0000256" key="4">
    <source>
        <dbReference type="ARBA" id="ARBA00018350"/>
    </source>
</evidence>
<dbReference type="SUPFAM" id="SSF48452">
    <property type="entry name" value="TPR-like"/>
    <property type="match status" value="1"/>
</dbReference>
<sequence>MAQHTMHRSFTPRSPKSAEERLPQLYRGLVDQVNDGHFQNAIKTCRKILTLDPKSRAGFQTLLFLHLQTDDYSAALDLVVSYQDESELQFERAYCLYRLHREREALKVLEAKIGEKGRRELHLEGQIRYRLGEYEKTRQIYDELLAECSPSSPEHPDILTNLAATASHLDFLSHDYHSVLASTSSSEVDLENNVPSLPAGWSTGGAKVETKPAIAKNVEGKEKAKQKKRKHKLPKGATEGRQFTEDPERWIPLRQRQSYAVAMSKKKGAKESMGTGFTQGSTTSQGHSGSGNTGGGKKKGKKK</sequence>
<dbReference type="VEuPathDB" id="FungiDB:TREMEDRAFT_68788"/>
<dbReference type="InterPro" id="IPR031545">
    <property type="entry name" value="SRP72_TPR-like"/>
</dbReference>
<evidence type="ECO:0000256" key="8">
    <source>
        <dbReference type="ARBA" id="ARBA00023274"/>
    </source>
</evidence>
<organism evidence="11 12">
    <name type="scientific">Tremella mesenterica</name>
    <name type="common">Jelly fungus</name>
    <dbReference type="NCBI Taxonomy" id="5217"/>
    <lineage>
        <taxon>Eukaryota</taxon>
        <taxon>Fungi</taxon>
        <taxon>Dikarya</taxon>
        <taxon>Basidiomycota</taxon>
        <taxon>Agaricomycotina</taxon>
        <taxon>Tremellomycetes</taxon>
        <taxon>Tremellales</taxon>
        <taxon>Tremellaceae</taxon>
        <taxon>Tremella</taxon>
    </lineage>
</organism>
<dbReference type="InParanoid" id="A0A4Q1BRJ2"/>
<evidence type="ECO:0000259" key="10">
    <source>
        <dbReference type="Pfam" id="PF08492"/>
    </source>
</evidence>
<dbReference type="Pfam" id="PF17004">
    <property type="entry name" value="SRP_TPR_like"/>
    <property type="match status" value="1"/>
</dbReference>
<dbReference type="InterPro" id="IPR013699">
    <property type="entry name" value="Signal_recog_part_SRP72_RNA-bd"/>
</dbReference>
<dbReference type="GO" id="GO:0005786">
    <property type="term" value="C:signal recognition particle, endoplasmic reticulum targeting"/>
    <property type="evidence" value="ECO:0007669"/>
    <property type="project" value="UniProtKB-KW"/>
</dbReference>
<feature type="compositionally biased region" description="Low complexity" evidence="9">
    <location>
        <begin position="272"/>
        <end position="287"/>
    </location>
</feature>
<name>A0A4Q1BRJ2_TREME</name>
<keyword evidence="8" id="KW-0687">Ribonucleoprotein</keyword>
<protein>
    <recommendedName>
        <fullName evidence="4">Signal recognition particle subunit SRP72</fullName>
    </recommendedName>
</protein>